<dbReference type="InterPro" id="IPR018626">
    <property type="entry name" value="LCHN/Anr2"/>
</dbReference>
<dbReference type="InterPro" id="IPR051731">
    <property type="entry name" value="DENND11/AVL9_GEFs"/>
</dbReference>
<keyword evidence="4" id="KW-1185">Reference proteome</keyword>
<accession>A0A7D9L1T1</accession>
<organism evidence="3 4">
    <name type="scientific">Paramuricea clavata</name>
    <name type="common">Red gorgonian</name>
    <name type="synonym">Violescent sea-whip</name>
    <dbReference type="NCBI Taxonomy" id="317549"/>
    <lineage>
        <taxon>Eukaryota</taxon>
        <taxon>Metazoa</taxon>
        <taxon>Cnidaria</taxon>
        <taxon>Anthozoa</taxon>
        <taxon>Octocorallia</taxon>
        <taxon>Malacalcyonacea</taxon>
        <taxon>Plexauridae</taxon>
        <taxon>Paramuricea</taxon>
    </lineage>
</organism>
<dbReference type="OrthoDB" id="2152680at2759"/>
<comment type="caution">
    <text evidence="3">The sequence shown here is derived from an EMBL/GenBank/DDBJ whole genome shotgun (WGS) entry which is preliminary data.</text>
</comment>
<sequence length="158" mass="17659">MAAGSDDLKGLVFNEEIPESTHFPGGNVTEYGSTEQARPGQLSIGTDSAETDLKQDFIIAVFVVSFDTRKGNIIEWKHPESVQLTGVEFKALTSGSHTVFKDFVYFKHGDNQFGLSCYQRISVESEDERGARMKSVGIICSKYTSLHEHMEFLEDQVR</sequence>
<dbReference type="AlphaFoldDB" id="A0A7D9L1T1"/>
<name>A0A7D9L1T1_PARCT</name>
<dbReference type="PANTHER" id="PTHR31017:SF2">
    <property type="entry name" value="DENN DOMAIN-CONTAINING PROTEIN 11"/>
    <property type="match status" value="1"/>
</dbReference>
<dbReference type="GO" id="GO:0005737">
    <property type="term" value="C:cytoplasm"/>
    <property type="evidence" value="ECO:0007669"/>
    <property type="project" value="TreeGrafter"/>
</dbReference>
<dbReference type="GO" id="GO:0005085">
    <property type="term" value="F:guanyl-nucleotide exchange factor activity"/>
    <property type="evidence" value="ECO:0007669"/>
    <property type="project" value="UniProtKB-KW"/>
</dbReference>
<feature type="region of interest" description="Disordered" evidence="2">
    <location>
        <begin position="18"/>
        <end position="45"/>
    </location>
</feature>
<evidence type="ECO:0000313" key="3">
    <source>
        <dbReference type="EMBL" id="CAB4025179.1"/>
    </source>
</evidence>
<dbReference type="PANTHER" id="PTHR31017">
    <property type="entry name" value="LATE SECRETORY PATHWAY PROTEIN AVL9-RELATED"/>
    <property type="match status" value="1"/>
</dbReference>
<evidence type="ECO:0000256" key="1">
    <source>
        <dbReference type="ARBA" id="ARBA00022658"/>
    </source>
</evidence>
<dbReference type="Pfam" id="PF09804">
    <property type="entry name" value="DENND11"/>
    <property type="match status" value="1"/>
</dbReference>
<proteinExistence type="predicted"/>
<protein>
    <submittedName>
        <fullName evidence="3">Uncharacterized protein</fullName>
    </submittedName>
</protein>
<keyword evidence="1" id="KW-0344">Guanine-nucleotide releasing factor</keyword>
<dbReference type="EMBL" id="CACRXK020013461">
    <property type="protein sequence ID" value="CAB4025179.1"/>
    <property type="molecule type" value="Genomic_DNA"/>
</dbReference>
<evidence type="ECO:0000256" key="2">
    <source>
        <dbReference type="SAM" id="MobiDB-lite"/>
    </source>
</evidence>
<reference evidence="3" key="1">
    <citation type="submission" date="2020-04" db="EMBL/GenBank/DDBJ databases">
        <authorList>
            <person name="Alioto T."/>
            <person name="Alioto T."/>
            <person name="Gomez Garrido J."/>
        </authorList>
    </citation>
    <scope>NUCLEOTIDE SEQUENCE</scope>
    <source>
        <strain evidence="3">A484AB</strain>
    </source>
</reference>
<evidence type="ECO:0000313" key="4">
    <source>
        <dbReference type="Proteomes" id="UP001152795"/>
    </source>
</evidence>
<gene>
    <name evidence="3" type="ORF">PACLA_8A031445</name>
</gene>
<dbReference type="Proteomes" id="UP001152795">
    <property type="component" value="Unassembled WGS sequence"/>
</dbReference>